<evidence type="ECO:0000256" key="1">
    <source>
        <dbReference type="SAM" id="MobiDB-lite"/>
    </source>
</evidence>
<feature type="region of interest" description="Disordered" evidence="1">
    <location>
        <begin position="67"/>
        <end position="90"/>
    </location>
</feature>
<proteinExistence type="predicted"/>
<accession>A0AA37F764</accession>
<organism evidence="2 3">
    <name type="scientific">Planomonospora parontospora</name>
    <dbReference type="NCBI Taxonomy" id="58119"/>
    <lineage>
        <taxon>Bacteria</taxon>
        <taxon>Bacillati</taxon>
        <taxon>Actinomycetota</taxon>
        <taxon>Actinomycetes</taxon>
        <taxon>Streptosporangiales</taxon>
        <taxon>Streptosporangiaceae</taxon>
        <taxon>Planomonospora</taxon>
    </lineage>
</organism>
<reference evidence="2" key="2">
    <citation type="submission" date="2022-09" db="EMBL/GenBank/DDBJ databases">
        <authorList>
            <person name="Sun Q."/>
            <person name="Ohkuma M."/>
        </authorList>
    </citation>
    <scope>NUCLEOTIDE SEQUENCE</scope>
    <source>
        <strain evidence="2">JCM 3093</strain>
    </source>
</reference>
<dbReference type="AlphaFoldDB" id="A0AA37F764"/>
<name>A0AA37F764_9ACTN</name>
<evidence type="ECO:0000313" key="2">
    <source>
        <dbReference type="EMBL" id="GGK90444.1"/>
    </source>
</evidence>
<dbReference type="EMBL" id="BMQD01000023">
    <property type="protein sequence ID" value="GGK90444.1"/>
    <property type="molecule type" value="Genomic_DNA"/>
</dbReference>
<gene>
    <name evidence="2" type="ORF">GCM10010126_57380</name>
</gene>
<evidence type="ECO:0000313" key="3">
    <source>
        <dbReference type="Proteomes" id="UP000627984"/>
    </source>
</evidence>
<reference evidence="2" key="1">
    <citation type="journal article" date="2014" name="Int. J. Syst. Evol. Microbiol.">
        <title>Complete genome sequence of Corynebacterium casei LMG S-19264T (=DSM 44701T), isolated from a smear-ripened cheese.</title>
        <authorList>
            <consortium name="US DOE Joint Genome Institute (JGI-PGF)"/>
            <person name="Walter F."/>
            <person name="Albersmeier A."/>
            <person name="Kalinowski J."/>
            <person name="Ruckert C."/>
        </authorList>
    </citation>
    <scope>NUCLEOTIDE SEQUENCE</scope>
    <source>
        <strain evidence="2">JCM 3093</strain>
    </source>
</reference>
<comment type="caution">
    <text evidence="2">The sequence shown here is derived from an EMBL/GenBank/DDBJ whole genome shotgun (WGS) entry which is preliminary data.</text>
</comment>
<dbReference type="Proteomes" id="UP000627984">
    <property type="component" value="Unassembled WGS sequence"/>
</dbReference>
<protein>
    <submittedName>
        <fullName evidence="2">Uncharacterized protein</fullName>
    </submittedName>
</protein>
<sequence length="90" mass="8736">MGEGGRAGPFTASRGQAVKRGARLGSGRVSALVTAGVPCGGGGFEGVCAGCGTVRGARVARMITGPYGSAQDLGERTGTGPGQSVPTLRT</sequence>